<organism evidence="3 4">
    <name type="scientific">Salinirubrum litoreum</name>
    <dbReference type="NCBI Taxonomy" id="1126234"/>
    <lineage>
        <taxon>Archaea</taxon>
        <taxon>Methanobacteriati</taxon>
        <taxon>Methanobacteriota</taxon>
        <taxon>Stenosarchaea group</taxon>
        <taxon>Halobacteria</taxon>
        <taxon>Halobacteriales</taxon>
        <taxon>Haloferacaceae</taxon>
        <taxon>Salinirubrum</taxon>
    </lineage>
</organism>
<dbReference type="Pfam" id="PF00535">
    <property type="entry name" value="Glycos_transf_2"/>
    <property type="match status" value="1"/>
</dbReference>
<dbReference type="PANTHER" id="PTHR48090">
    <property type="entry name" value="UNDECAPRENYL-PHOSPHATE 4-DEOXY-4-FORMAMIDO-L-ARABINOSE TRANSFERASE-RELATED"/>
    <property type="match status" value="1"/>
</dbReference>
<dbReference type="CDD" id="cd04179">
    <property type="entry name" value="DPM_DPG-synthase_like"/>
    <property type="match status" value="1"/>
</dbReference>
<sequence length="341" mass="37009">MYRNKHVAVVVPAYNEGGFVGEVIETVPDFVDRVYAVDDRSTDGTWDEICESADRMNASDRVDTPLADGGQGDDAFVVPIRHEQNTGVGGAIKTGYRRAYADGMDAVAVMNGDGQMDPAILDRILDPVVSGRADYAKGNRLARGTDRRGMPPVRLFGNLLLSLLTKIASGYWRMLDPQNGYTAVSRRALETLEIDELYDQYGFANDVLIRCNAAGLRVADVPMRARYGDERSHIRMSTFVPSVSRLLLSGLLWRLRTRYLVFDFHPLVALFPLALFGLASGLLGAGAVALGVGTAGDGAVARTLVLAVVGISAVLFSTGLLLDRHASDPLWVHVEEEVGPR</sequence>
<comment type="caution">
    <text evidence="3">The sequence shown here is derived from an EMBL/GenBank/DDBJ whole genome shotgun (WGS) entry which is preliminary data.</text>
</comment>
<accession>A0ABD5RFC1</accession>
<dbReference type="InterPro" id="IPR050256">
    <property type="entry name" value="Glycosyltransferase_2"/>
</dbReference>
<feature type="transmembrane region" description="Helical" evidence="1">
    <location>
        <begin position="299"/>
        <end position="322"/>
    </location>
</feature>
<feature type="transmembrane region" description="Helical" evidence="1">
    <location>
        <begin position="267"/>
        <end position="293"/>
    </location>
</feature>
<name>A0ABD5RFC1_9EURY</name>
<keyword evidence="1" id="KW-1133">Transmembrane helix</keyword>
<feature type="domain" description="Glycosyltransferase 2-like" evidence="2">
    <location>
        <begin position="9"/>
        <end position="191"/>
    </location>
</feature>
<dbReference type="InterPro" id="IPR029044">
    <property type="entry name" value="Nucleotide-diphossugar_trans"/>
</dbReference>
<keyword evidence="1" id="KW-0812">Transmembrane</keyword>
<dbReference type="SUPFAM" id="SSF53448">
    <property type="entry name" value="Nucleotide-diphospho-sugar transferases"/>
    <property type="match status" value="1"/>
</dbReference>
<evidence type="ECO:0000313" key="3">
    <source>
        <dbReference type="EMBL" id="MFC5368762.1"/>
    </source>
</evidence>
<reference evidence="3 4" key="1">
    <citation type="journal article" date="2019" name="Int. J. Syst. Evol. Microbiol.">
        <title>The Global Catalogue of Microorganisms (GCM) 10K type strain sequencing project: providing services to taxonomists for standard genome sequencing and annotation.</title>
        <authorList>
            <consortium name="The Broad Institute Genomics Platform"/>
            <consortium name="The Broad Institute Genome Sequencing Center for Infectious Disease"/>
            <person name="Wu L."/>
            <person name="Ma J."/>
        </authorList>
    </citation>
    <scope>NUCLEOTIDE SEQUENCE [LARGE SCALE GENOMIC DNA]</scope>
    <source>
        <strain evidence="3 4">CGMCC 1.12237</strain>
    </source>
</reference>
<evidence type="ECO:0000256" key="1">
    <source>
        <dbReference type="SAM" id="Phobius"/>
    </source>
</evidence>
<gene>
    <name evidence="3" type="ORF">ACFPJ5_17705</name>
</gene>
<proteinExistence type="predicted"/>
<dbReference type="Proteomes" id="UP001596201">
    <property type="component" value="Unassembled WGS sequence"/>
</dbReference>
<protein>
    <submittedName>
        <fullName evidence="3">Glycosyltransferase family 2 protein</fullName>
    </submittedName>
</protein>
<dbReference type="InterPro" id="IPR001173">
    <property type="entry name" value="Glyco_trans_2-like"/>
</dbReference>
<dbReference type="RefSeq" id="WP_227231332.1">
    <property type="nucleotide sequence ID" value="NZ_JAJCVJ010000003.1"/>
</dbReference>
<evidence type="ECO:0000313" key="4">
    <source>
        <dbReference type="Proteomes" id="UP001596201"/>
    </source>
</evidence>
<keyword evidence="4" id="KW-1185">Reference proteome</keyword>
<keyword evidence="1" id="KW-0472">Membrane</keyword>
<dbReference type="AlphaFoldDB" id="A0ABD5RFC1"/>
<dbReference type="PANTHER" id="PTHR48090:SF6">
    <property type="entry name" value="SLR5056 PROTEIN"/>
    <property type="match status" value="1"/>
</dbReference>
<dbReference type="EMBL" id="JBHSKX010000004">
    <property type="protein sequence ID" value="MFC5368762.1"/>
    <property type="molecule type" value="Genomic_DNA"/>
</dbReference>
<evidence type="ECO:0000259" key="2">
    <source>
        <dbReference type="Pfam" id="PF00535"/>
    </source>
</evidence>
<dbReference type="Gene3D" id="3.90.550.10">
    <property type="entry name" value="Spore Coat Polysaccharide Biosynthesis Protein SpsA, Chain A"/>
    <property type="match status" value="1"/>
</dbReference>